<keyword evidence="3" id="KW-1185">Reference proteome</keyword>
<accession>A0AAN8EN25</accession>
<comment type="caution">
    <text evidence="2">The sequence shown here is derived from an EMBL/GenBank/DDBJ whole genome shotgun (WGS) entry which is preliminary data.</text>
</comment>
<organism evidence="2 3">
    <name type="scientific">Knufia fluminis</name>
    <dbReference type="NCBI Taxonomy" id="191047"/>
    <lineage>
        <taxon>Eukaryota</taxon>
        <taxon>Fungi</taxon>
        <taxon>Dikarya</taxon>
        <taxon>Ascomycota</taxon>
        <taxon>Pezizomycotina</taxon>
        <taxon>Eurotiomycetes</taxon>
        <taxon>Chaetothyriomycetidae</taxon>
        <taxon>Chaetothyriales</taxon>
        <taxon>Trichomeriaceae</taxon>
        <taxon>Knufia</taxon>
    </lineage>
</organism>
<gene>
    <name evidence="2" type="ORF">OHC33_006606</name>
</gene>
<sequence length="292" mass="33251">MPPSKLTYAQALVAPPPPPPPPPAAPKAKFFDFMKLPQELKDKIYGYYFTSREVTITFNRYYTGRGKRRRRELNIVESPWSKPSLLLVNKDISQDVVSFCANMPNKLTIPHDKDKGLNALHLVCTLRRRFQTLRANVQELTLGGYDGRSRGYGLGDAFELVAAHLPNIKKVTVPYNAMRQVFEGYDDPTYTYEYQCLDVERFRAGGDDDNLVYPVDLLDLKEMAAILENSGRGDVEVYLSSGVDWNAKGRGIYHWQVIDYRVTSENVVAVSRKILLTMSRQRDYSPATTIQE</sequence>
<evidence type="ECO:0000256" key="1">
    <source>
        <dbReference type="SAM" id="MobiDB-lite"/>
    </source>
</evidence>
<feature type="region of interest" description="Disordered" evidence="1">
    <location>
        <begin position="1"/>
        <end position="25"/>
    </location>
</feature>
<feature type="compositionally biased region" description="Pro residues" evidence="1">
    <location>
        <begin position="14"/>
        <end position="25"/>
    </location>
</feature>
<dbReference type="Proteomes" id="UP001316803">
    <property type="component" value="Unassembled WGS sequence"/>
</dbReference>
<evidence type="ECO:0000313" key="3">
    <source>
        <dbReference type="Proteomes" id="UP001316803"/>
    </source>
</evidence>
<dbReference type="EMBL" id="JAKLMC020000015">
    <property type="protein sequence ID" value="KAK5952560.1"/>
    <property type="molecule type" value="Genomic_DNA"/>
</dbReference>
<evidence type="ECO:0000313" key="2">
    <source>
        <dbReference type="EMBL" id="KAK5952560.1"/>
    </source>
</evidence>
<protein>
    <submittedName>
        <fullName evidence="2">Uncharacterized protein</fullName>
    </submittedName>
</protein>
<name>A0AAN8EN25_9EURO</name>
<dbReference type="AlphaFoldDB" id="A0AAN8EN25"/>
<reference evidence="2 3" key="1">
    <citation type="submission" date="2022-12" db="EMBL/GenBank/DDBJ databases">
        <title>Genomic features and morphological characterization of a novel Knufia sp. strain isolated from spacecraft assembly facility.</title>
        <authorList>
            <person name="Teixeira M."/>
            <person name="Chander A.M."/>
            <person name="Stajich J.E."/>
            <person name="Venkateswaran K."/>
        </authorList>
    </citation>
    <scope>NUCLEOTIDE SEQUENCE [LARGE SCALE GENOMIC DNA]</scope>
    <source>
        <strain evidence="2 3">FJI-L2-BK-P2</strain>
    </source>
</reference>
<proteinExistence type="predicted"/>